<reference evidence="2 3" key="1">
    <citation type="submission" date="2016-10" db="EMBL/GenBank/DDBJ databases">
        <authorList>
            <person name="de Groot N.N."/>
        </authorList>
    </citation>
    <scope>NUCLEOTIDE SEQUENCE [LARGE SCALE GENOMIC DNA]</scope>
    <source>
        <strain evidence="2 3">CPCC 100156</strain>
    </source>
</reference>
<dbReference type="EMBL" id="FMZX01000013">
    <property type="protein sequence ID" value="SDD82692.1"/>
    <property type="molecule type" value="Genomic_DNA"/>
</dbReference>
<dbReference type="PROSITE" id="PS51257">
    <property type="entry name" value="PROKAR_LIPOPROTEIN"/>
    <property type="match status" value="1"/>
</dbReference>
<feature type="chain" id="PRO_5011534570" evidence="1">
    <location>
        <begin position="35"/>
        <end position="81"/>
    </location>
</feature>
<proteinExistence type="predicted"/>
<evidence type="ECO:0000256" key="1">
    <source>
        <dbReference type="SAM" id="SignalP"/>
    </source>
</evidence>
<dbReference type="AlphaFoldDB" id="A0A1G6XXE1"/>
<dbReference type="STRING" id="938405.SAMN02927895_04586"/>
<sequence>MRAAGHLLRMNAHLATALLLTLMLAACGPGGLQAGGEYSGQPDTVIGNTERNMATGAVTSEGSVYVRRQGYMTTPADRLRY</sequence>
<protein>
    <submittedName>
        <fullName evidence="2">Uncharacterized protein</fullName>
    </submittedName>
</protein>
<evidence type="ECO:0000313" key="2">
    <source>
        <dbReference type="EMBL" id="SDD82692.1"/>
    </source>
</evidence>
<feature type="signal peptide" evidence="1">
    <location>
        <begin position="1"/>
        <end position="34"/>
    </location>
</feature>
<name>A0A1G6XXE1_9PROT</name>
<keyword evidence="3" id="KW-1185">Reference proteome</keyword>
<gene>
    <name evidence="2" type="ORF">SAMN04487779_101318</name>
</gene>
<dbReference type="Proteomes" id="UP000198925">
    <property type="component" value="Unassembled WGS sequence"/>
</dbReference>
<keyword evidence="1" id="KW-0732">Signal</keyword>
<accession>A0A1G6XXE1</accession>
<evidence type="ECO:0000313" key="3">
    <source>
        <dbReference type="Proteomes" id="UP000198925"/>
    </source>
</evidence>
<organism evidence="2 3">
    <name type="scientific">Belnapia rosea</name>
    <dbReference type="NCBI Taxonomy" id="938405"/>
    <lineage>
        <taxon>Bacteria</taxon>
        <taxon>Pseudomonadati</taxon>
        <taxon>Pseudomonadota</taxon>
        <taxon>Alphaproteobacteria</taxon>
        <taxon>Acetobacterales</taxon>
        <taxon>Roseomonadaceae</taxon>
        <taxon>Belnapia</taxon>
    </lineage>
</organism>